<gene>
    <name evidence="2" type="ORF">HK100_006165</name>
</gene>
<dbReference type="PANTHER" id="PTHR21207">
    <property type="entry name" value="PARKIN COREGULATED GENE PROTEIN PARK2 COREGULATED"/>
    <property type="match status" value="1"/>
</dbReference>
<keyword evidence="3" id="KW-1185">Reference proteome</keyword>
<sequence length="240" mass="26846">MEGFHVRPNVAPISGAGGYFAPRGSQPPKAGAFEPRKTGGKKPDITAVSLSSGFRKLYDRGDFPMAVNHDAKGNKINWKVDIEKLDYHHYLPLFFSGLCETEEPYAFLARQGIHDLLDKGGNKILPVVPQLIIPIKKALNTRNGHVITTTLKVLQHLVESADMVGEALVPYYRQILPIFNLFKNKNVNLGDGIYYSQQKRENIGDLIQETLEKFELTGGEDAFINIKYMVPTYESVLSRV</sequence>
<evidence type="ECO:0000313" key="3">
    <source>
        <dbReference type="Proteomes" id="UP001211907"/>
    </source>
</evidence>
<dbReference type="PANTHER" id="PTHR21207:SF2">
    <property type="entry name" value="PARKIN COREGULATED GENE PROTEIN"/>
    <property type="match status" value="1"/>
</dbReference>
<name>A0AAD5T674_9FUNG</name>
<organism evidence="2 3">
    <name type="scientific">Physocladia obscura</name>
    <dbReference type="NCBI Taxonomy" id="109957"/>
    <lineage>
        <taxon>Eukaryota</taxon>
        <taxon>Fungi</taxon>
        <taxon>Fungi incertae sedis</taxon>
        <taxon>Chytridiomycota</taxon>
        <taxon>Chytridiomycota incertae sedis</taxon>
        <taxon>Chytridiomycetes</taxon>
        <taxon>Chytridiales</taxon>
        <taxon>Chytriomycetaceae</taxon>
        <taxon>Physocladia</taxon>
    </lineage>
</organism>
<dbReference type="GO" id="GO:0051879">
    <property type="term" value="F:Hsp90 protein binding"/>
    <property type="evidence" value="ECO:0007669"/>
    <property type="project" value="TreeGrafter"/>
</dbReference>
<dbReference type="GO" id="GO:0030544">
    <property type="term" value="F:Hsp70 protein binding"/>
    <property type="evidence" value="ECO:0007669"/>
    <property type="project" value="TreeGrafter"/>
</dbReference>
<dbReference type="EMBL" id="JADGJH010000287">
    <property type="protein sequence ID" value="KAJ3131619.1"/>
    <property type="molecule type" value="Genomic_DNA"/>
</dbReference>
<feature type="region of interest" description="Disordered" evidence="1">
    <location>
        <begin position="17"/>
        <end position="45"/>
    </location>
</feature>
<dbReference type="SUPFAM" id="SSF48371">
    <property type="entry name" value="ARM repeat"/>
    <property type="match status" value="1"/>
</dbReference>
<comment type="caution">
    <text evidence="2">The sequence shown here is derived from an EMBL/GenBank/DDBJ whole genome shotgun (WGS) entry which is preliminary data.</text>
</comment>
<dbReference type="AlphaFoldDB" id="A0AAD5T674"/>
<dbReference type="Pfam" id="PF10274">
    <property type="entry name" value="ParcG"/>
    <property type="match status" value="1"/>
</dbReference>
<dbReference type="InterPro" id="IPR019399">
    <property type="entry name" value="Parkin_co-regulated_protein"/>
</dbReference>
<feature type="compositionally biased region" description="Basic and acidic residues" evidence="1">
    <location>
        <begin position="34"/>
        <end position="44"/>
    </location>
</feature>
<evidence type="ECO:0000313" key="2">
    <source>
        <dbReference type="EMBL" id="KAJ3131619.1"/>
    </source>
</evidence>
<proteinExistence type="predicted"/>
<dbReference type="InterPro" id="IPR016024">
    <property type="entry name" value="ARM-type_fold"/>
</dbReference>
<dbReference type="Proteomes" id="UP001211907">
    <property type="component" value="Unassembled WGS sequence"/>
</dbReference>
<evidence type="ECO:0000256" key="1">
    <source>
        <dbReference type="SAM" id="MobiDB-lite"/>
    </source>
</evidence>
<protein>
    <submittedName>
        <fullName evidence="2">Uncharacterized protein</fullName>
    </submittedName>
</protein>
<reference evidence="2" key="1">
    <citation type="submission" date="2020-05" db="EMBL/GenBank/DDBJ databases">
        <title>Phylogenomic resolution of chytrid fungi.</title>
        <authorList>
            <person name="Stajich J.E."/>
            <person name="Amses K."/>
            <person name="Simmons R."/>
            <person name="Seto K."/>
            <person name="Myers J."/>
            <person name="Bonds A."/>
            <person name="Quandt C.A."/>
            <person name="Barry K."/>
            <person name="Liu P."/>
            <person name="Grigoriev I."/>
            <person name="Longcore J.E."/>
            <person name="James T.Y."/>
        </authorList>
    </citation>
    <scope>NUCLEOTIDE SEQUENCE</scope>
    <source>
        <strain evidence="2">JEL0513</strain>
    </source>
</reference>
<accession>A0AAD5T674</accession>